<reference evidence="2 3" key="1">
    <citation type="journal article" date="2020" name="bioRxiv">
        <title>Dynamics of infection in a novel group of promiscuous phages and hosts of multiple bacterial genera retrieved from river communities.</title>
        <authorList>
            <person name="Cazares D."/>
            <person name="Cazares A."/>
            <person name="Figueroa W."/>
            <person name="Guarneros G."/>
            <person name="Edwards R.A."/>
            <person name="Vinuesa P."/>
        </authorList>
    </citation>
    <scope>NUCLEOTIDE SEQUENCE [LARGE SCALE GENOMIC DNA]</scope>
</reference>
<protein>
    <submittedName>
        <fullName evidence="2">Uncharacterized protein</fullName>
    </submittedName>
</protein>
<evidence type="ECO:0000256" key="1">
    <source>
        <dbReference type="SAM" id="MobiDB-lite"/>
    </source>
</evidence>
<keyword evidence="3" id="KW-1185">Reference proteome</keyword>
<feature type="compositionally biased region" description="Basic residues" evidence="1">
    <location>
        <begin position="1"/>
        <end position="10"/>
    </location>
</feature>
<gene>
    <name evidence="2" type="ORF">Atoyac15_25</name>
</gene>
<sequence>MMSRTRKRRTGMSPAMAAPYGQRPPRQSEAYRQTIADRKARNLARERAAVELAAMTFTTEGDFSHLSCAPMRIRNA</sequence>
<evidence type="ECO:0000313" key="2">
    <source>
        <dbReference type="EMBL" id="QOC54389.1"/>
    </source>
</evidence>
<evidence type="ECO:0000313" key="3">
    <source>
        <dbReference type="Proteomes" id="UP000663020"/>
    </source>
</evidence>
<dbReference type="Proteomes" id="UP000663020">
    <property type="component" value="Segment"/>
</dbReference>
<organism evidence="2 3">
    <name type="scientific">Aeromonas phage Atoyac15</name>
    <dbReference type="NCBI Taxonomy" id="2767551"/>
    <lineage>
        <taxon>Viruses</taxon>
        <taxon>Duplodnaviria</taxon>
        <taxon>Heunggongvirae</taxon>
        <taxon>Uroviricota</taxon>
        <taxon>Caudoviricetes</taxon>
        <taxon>Autographivirales</taxon>
        <taxon>Autonotataviridae</taxon>
        <taxon>Melnykvirinae</taxon>
        <taxon>Atoyacvirus</taxon>
        <taxon>Atoyacvirus atoyac15</taxon>
    </lineage>
</organism>
<name>A0A866D1Q9_9CAUD</name>
<dbReference type="EMBL" id="MT682390">
    <property type="protein sequence ID" value="QOC54389.1"/>
    <property type="molecule type" value="Genomic_DNA"/>
</dbReference>
<proteinExistence type="predicted"/>
<feature type="region of interest" description="Disordered" evidence="1">
    <location>
        <begin position="1"/>
        <end position="29"/>
    </location>
</feature>
<accession>A0A866D1Q9</accession>